<organism evidence="10 11">
    <name type="scientific">Roseivirga misakiensis</name>
    <dbReference type="NCBI Taxonomy" id="1563681"/>
    <lineage>
        <taxon>Bacteria</taxon>
        <taxon>Pseudomonadati</taxon>
        <taxon>Bacteroidota</taxon>
        <taxon>Cytophagia</taxon>
        <taxon>Cytophagales</taxon>
        <taxon>Roseivirgaceae</taxon>
        <taxon>Roseivirga</taxon>
    </lineage>
</organism>
<proteinExistence type="inferred from homology"/>
<evidence type="ECO:0000256" key="5">
    <source>
        <dbReference type="ARBA" id="ARBA00022989"/>
    </source>
</evidence>
<dbReference type="STRING" id="1563681.BFP71_15310"/>
<dbReference type="PROSITE" id="PS50850">
    <property type="entry name" value="MFS"/>
    <property type="match status" value="1"/>
</dbReference>
<dbReference type="GO" id="GO:0022857">
    <property type="term" value="F:transmembrane transporter activity"/>
    <property type="evidence" value="ECO:0007669"/>
    <property type="project" value="InterPro"/>
</dbReference>
<comment type="subcellular location">
    <subcellularLocation>
        <location evidence="1">Membrane</location>
        <topology evidence="1">Multi-pass membrane protein</topology>
    </subcellularLocation>
</comment>
<comment type="caution">
    <text evidence="10">The sequence shown here is derived from an EMBL/GenBank/DDBJ whole genome shotgun (WGS) entry which is preliminary data.</text>
</comment>
<evidence type="ECO:0000256" key="6">
    <source>
        <dbReference type="ARBA" id="ARBA00023136"/>
    </source>
</evidence>
<feature type="transmembrane region" description="Helical" evidence="8">
    <location>
        <begin position="257"/>
        <end position="282"/>
    </location>
</feature>
<evidence type="ECO:0000256" key="1">
    <source>
        <dbReference type="ARBA" id="ARBA00004141"/>
    </source>
</evidence>
<dbReference type="AlphaFoldDB" id="A0A1E5T098"/>
<dbReference type="Pfam" id="PF00083">
    <property type="entry name" value="Sugar_tr"/>
    <property type="match status" value="2"/>
</dbReference>
<dbReference type="InterPro" id="IPR005829">
    <property type="entry name" value="Sugar_transporter_CS"/>
</dbReference>
<evidence type="ECO:0000259" key="9">
    <source>
        <dbReference type="PROSITE" id="PS50850"/>
    </source>
</evidence>
<keyword evidence="6 8" id="KW-0472">Membrane</keyword>
<dbReference type="PROSITE" id="PS00217">
    <property type="entry name" value="SUGAR_TRANSPORT_2"/>
    <property type="match status" value="1"/>
</dbReference>
<dbReference type="NCBIfam" id="TIGR00879">
    <property type="entry name" value="SP"/>
    <property type="match status" value="1"/>
</dbReference>
<dbReference type="EMBL" id="MDGQ01000005">
    <property type="protein sequence ID" value="OEK04808.1"/>
    <property type="molecule type" value="Genomic_DNA"/>
</dbReference>
<feature type="transmembrane region" description="Helical" evidence="8">
    <location>
        <begin position="302"/>
        <end position="321"/>
    </location>
</feature>
<evidence type="ECO:0000256" key="7">
    <source>
        <dbReference type="RuleBase" id="RU003346"/>
    </source>
</evidence>
<keyword evidence="4 8" id="KW-0812">Transmembrane</keyword>
<dbReference type="GO" id="GO:0016020">
    <property type="term" value="C:membrane"/>
    <property type="evidence" value="ECO:0007669"/>
    <property type="project" value="UniProtKB-SubCell"/>
</dbReference>
<dbReference type="Gene3D" id="1.20.1250.20">
    <property type="entry name" value="MFS general substrate transporter like domains"/>
    <property type="match status" value="3"/>
</dbReference>
<dbReference type="SUPFAM" id="SSF103473">
    <property type="entry name" value="MFS general substrate transporter"/>
    <property type="match status" value="1"/>
</dbReference>
<dbReference type="Proteomes" id="UP000095552">
    <property type="component" value="Unassembled WGS sequence"/>
</dbReference>
<dbReference type="PANTHER" id="PTHR48020">
    <property type="entry name" value="PROTON MYO-INOSITOL COTRANSPORTER"/>
    <property type="match status" value="1"/>
</dbReference>
<dbReference type="InterPro" id="IPR036259">
    <property type="entry name" value="MFS_trans_sf"/>
</dbReference>
<sequence length="520" mass="56366">MKSQSGFTYKVAAIVALGGLLMGFDASVISGVNKFVQIEFDMTDGELGLSVGSLTFVAAVAMLFSGAISDRFGRRVVLKACAIIFTISAVGSALAPNFILFLIFRMLGGIGVGASLILAPMYIAEIAPPKIRGTMVSFNQLNIVIGISLAFFTNYLILSLGDSEATWVESLGISEHNWRWMLGLEALPAILYFFGLYAVPRSPRWLLMKEKHDEALQVMKLFRSEEEAIADAKAVKEALSSDEGKQKAPLSALFKPAMGLVLTIGLVIGILQQITGINSVFFYAPMIFEQTGGGTDAAFRQAIIVGLVNLVFTIIAMIYIDKLGRKKLLTFGVMGIAVFMFLIAYAFNNATYELKRENLENLSAEIELAQLDGLVGNTFENDVVYKRALRGALGDEQAKIYESELITAAIDMNATLILVGILGFIASFAISLGPVMWVLFSELFPLSIKAIAISFVGFVNSMVSAGVQSVFPWELSTLGSSMTFLIYGVFAVLGLIFIILKVPETKGKSLEELESILIKN</sequence>
<feature type="transmembrane region" description="Helical" evidence="8">
    <location>
        <begin position="136"/>
        <end position="158"/>
    </location>
</feature>
<evidence type="ECO:0000256" key="4">
    <source>
        <dbReference type="ARBA" id="ARBA00022692"/>
    </source>
</evidence>
<reference evidence="10 11" key="1">
    <citation type="submission" date="2016-08" db="EMBL/GenBank/DDBJ databases">
        <title>Draft genome of Fabibacter sp. strain SK-8.</title>
        <authorList>
            <person name="Wong S.-K."/>
            <person name="Hamasaki K."/>
            <person name="Yoshizawa S."/>
        </authorList>
    </citation>
    <scope>NUCLEOTIDE SEQUENCE [LARGE SCALE GENOMIC DNA]</scope>
    <source>
        <strain evidence="10 11">SK-8</strain>
    </source>
</reference>
<feature type="transmembrane region" description="Helical" evidence="8">
    <location>
        <begin position="76"/>
        <end position="95"/>
    </location>
</feature>
<dbReference type="PROSITE" id="PS00216">
    <property type="entry name" value="SUGAR_TRANSPORT_1"/>
    <property type="match status" value="2"/>
</dbReference>
<dbReference type="RefSeq" id="WP_069836313.1">
    <property type="nucleotide sequence ID" value="NZ_MDGQ01000005.1"/>
</dbReference>
<protein>
    <submittedName>
        <fullName evidence="10">MFS transporter</fullName>
    </submittedName>
</protein>
<accession>A0A1E5T098</accession>
<keyword evidence="11" id="KW-1185">Reference proteome</keyword>
<dbReference type="PRINTS" id="PR00171">
    <property type="entry name" value="SUGRTRNSPORT"/>
</dbReference>
<dbReference type="InterPro" id="IPR003663">
    <property type="entry name" value="Sugar/inositol_transpt"/>
</dbReference>
<keyword evidence="5 8" id="KW-1133">Transmembrane helix</keyword>
<feature type="transmembrane region" description="Helical" evidence="8">
    <location>
        <begin position="328"/>
        <end position="347"/>
    </location>
</feature>
<dbReference type="InterPro" id="IPR005828">
    <property type="entry name" value="MFS_sugar_transport-like"/>
</dbReference>
<dbReference type="PANTHER" id="PTHR48020:SF12">
    <property type="entry name" value="PROTON MYO-INOSITOL COTRANSPORTER"/>
    <property type="match status" value="1"/>
</dbReference>
<feature type="transmembrane region" description="Helical" evidence="8">
    <location>
        <begin position="178"/>
        <end position="199"/>
    </location>
</feature>
<feature type="transmembrane region" description="Helical" evidence="8">
    <location>
        <begin position="451"/>
        <end position="471"/>
    </location>
</feature>
<name>A0A1E5T098_9BACT</name>
<keyword evidence="3 7" id="KW-0813">Transport</keyword>
<dbReference type="InterPro" id="IPR050814">
    <property type="entry name" value="Myo-inositol_Transporter"/>
</dbReference>
<feature type="transmembrane region" description="Helical" evidence="8">
    <location>
        <begin position="47"/>
        <end position="64"/>
    </location>
</feature>
<feature type="transmembrane region" description="Helical" evidence="8">
    <location>
        <begin position="477"/>
        <end position="500"/>
    </location>
</feature>
<evidence type="ECO:0000256" key="8">
    <source>
        <dbReference type="SAM" id="Phobius"/>
    </source>
</evidence>
<feature type="transmembrane region" description="Helical" evidence="8">
    <location>
        <begin position="414"/>
        <end position="439"/>
    </location>
</feature>
<dbReference type="InterPro" id="IPR020846">
    <property type="entry name" value="MFS_dom"/>
</dbReference>
<feature type="transmembrane region" description="Helical" evidence="8">
    <location>
        <begin position="101"/>
        <end position="124"/>
    </location>
</feature>
<feature type="domain" description="Major facilitator superfamily (MFS) profile" evidence="9">
    <location>
        <begin position="11"/>
        <end position="506"/>
    </location>
</feature>
<gene>
    <name evidence="10" type="ORF">BFP71_15310</name>
</gene>
<evidence type="ECO:0000256" key="3">
    <source>
        <dbReference type="ARBA" id="ARBA00022448"/>
    </source>
</evidence>
<evidence type="ECO:0000313" key="11">
    <source>
        <dbReference type="Proteomes" id="UP000095552"/>
    </source>
</evidence>
<evidence type="ECO:0000313" key="10">
    <source>
        <dbReference type="EMBL" id="OEK04808.1"/>
    </source>
</evidence>
<comment type="similarity">
    <text evidence="2 7">Belongs to the major facilitator superfamily. Sugar transporter (TC 2.A.1.1) family.</text>
</comment>
<dbReference type="OrthoDB" id="9783823at2"/>
<evidence type="ECO:0000256" key="2">
    <source>
        <dbReference type="ARBA" id="ARBA00010992"/>
    </source>
</evidence>